<dbReference type="GO" id="GO:0003924">
    <property type="term" value="F:GTPase activity"/>
    <property type="evidence" value="ECO:0007669"/>
    <property type="project" value="InterPro"/>
</dbReference>
<dbReference type="EMBL" id="KV921269">
    <property type="protein sequence ID" value="ORE22221.1"/>
    <property type="molecule type" value="Genomic_DNA"/>
</dbReference>
<keyword evidence="2 3" id="KW-0342">GTP-binding</keyword>
<dbReference type="Pfam" id="PF00025">
    <property type="entry name" value="Arf"/>
    <property type="match status" value="1"/>
</dbReference>
<dbReference type="GO" id="GO:0046872">
    <property type="term" value="F:metal ion binding"/>
    <property type="evidence" value="ECO:0007669"/>
    <property type="project" value="UniProtKB-KW"/>
</dbReference>
<feature type="binding site" evidence="4">
    <location>
        <position position="31"/>
    </location>
    <ligand>
        <name>Mg(2+)</name>
        <dbReference type="ChEBI" id="CHEBI:18420"/>
    </ligand>
</feature>
<evidence type="ECO:0000256" key="3">
    <source>
        <dbReference type="PIRSR" id="PIRSR606689-1"/>
    </source>
</evidence>
<dbReference type="InterPro" id="IPR024156">
    <property type="entry name" value="Small_GTPase_ARF"/>
</dbReference>
<dbReference type="SUPFAM" id="SSF52540">
    <property type="entry name" value="P-loop containing nucleoside triphosphate hydrolases"/>
    <property type="match status" value="1"/>
</dbReference>
<dbReference type="AlphaFoldDB" id="A0A1X0SDI8"/>
<dbReference type="VEuPathDB" id="FungiDB:BCV72DRAFT_140486"/>
<dbReference type="GO" id="GO:0005525">
    <property type="term" value="F:GTP binding"/>
    <property type="evidence" value="ECO:0007669"/>
    <property type="project" value="UniProtKB-KW"/>
</dbReference>
<dbReference type="InterPro" id="IPR006689">
    <property type="entry name" value="Small_GTPase_ARF/SAR"/>
</dbReference>
<proteinExistence type="predicted"/>
<evidence type="ECO:0000256" key="4">
    <source>
        <dbReference type="PIRSR" id="PIRSR606689-2"/>
    </source>
</evidence>
<dbReference type="SMART" id="SM00178">
    <property type="entry name" value="SAR"/>
    <property type="match status" value="1"/>
</dbReference>
<keyword evidence="4" id="KW-0460">Magnesium</keyword>
<evidence type="ECO:0000256" key="1">
    <source>
        <dbReference type="ARBA" id="ARBA00022741"/>
    </source>
</evidence>
<feature type="binding site" evidence="3">
    <location>
        <begin position="24"/>
        <end position="31"/>
    </location>
    <ligand>
        <name>GTP</name>
        <dbReference type="ChEBI" id="CHEBI:37565"/>
    </ligand>
</feature>
<dbReference type="SMART" id="SM00177">
    <property type="entry name" value="ARF"/>
    <property type="match status" value="1"/>
</dbReference>
<keyword evidence="4" id="KW-0479">Metal-binding</keyword>
<evidence type="ECO:0000313" key="6">
    <source>
        <dbReference type="Proteomes" id="UP000242381"/>
    </source>
</evidence>
<dbReference type="Proteomes" id="UP000242381">
    <property type="component" value="Unassembled WGS sequence"/>
</dbReference>
<feature type="binding site" evidence="3">
    <location>
        <begin position="106"/>
        <end position="109"/>
    </location>
    <ligand>
        <name>GTP</name>
        <dbReference type="ChEBI" id="CHEBI:37565"/>
    </ligand>
</feature>
<protein>
    <submittedName>
        <fullName evidence="5">ARF/SAR superfamily</fullName>
    </submittedName>
</protein>
<evidence type="ECO:0000256" key="2">
    <source>
        <dbReference type="ARBA" id="ARBA00023134"/>
    </source>
</evidence>
<sequence length="160" mass="17734">MGIVFSNLWSRLFSKAPVKIIIVGLDNAGKTTILYKLLMNQVVTTTPTIGSNVEEVEYKNLKFLMWAVIMVIDSTDLNRLHLAEQELHQMMESDQLQNASLLVFANKQDVKGALGAAKISEALGLSRLKDRQWHIQACSALSGEGLYEGLDWVVLQLSGS</sequence>
<dbReference type="InterPro" id="IPR027417">
    <property type="entry name" value="P-loop_NTPase"/>
</dbReference>
<dbReference type="Gene3D" id="3.40.50.300">
    <property type="entry name" value="P-loop containing nucleotide triphosphate hydrolases"/>
    <property type="match status" value="2"/>
</dbReference>
<feature type="binding site" evidence="4">
    <location>
        <position position="48"/>
    </location>
    <ligand>
        <name>Mg(2+)</name>
        <dbReference type="ChEBI" id="CHEBI:18420"/>
    </ligand>
</feature>
<evidence type="ECO:0000313" key="5">
    <source>
        <dbReference type="EMBL" id="ORE22221.1"/>
    </source>
</evidence>
<keyword evidence="1 3" id="KW-0547">Nucleotide-binding</keyword>
<reference evidence="5 6" key="1">
    <citation type="journal article" date="2016" name="Proc. Natl. Acad. Sci. U.S.A.">
        <title>Lipid metabolic changes in an early divergent fungus govern the establishment of a mutualistic symbiosis with endobacteria.</title>
        <authorList>
            <person name="Lastovetsky O.A."/>
            <person name="Gaspar M.L."/>
            <person name="Mondo S.J."/>
            <person name="LaButti K.M."/>
            <person name="Sandor L."/>
            <person name="Grigoriev I.V."/>
            <person name="Henry S.A."/>
            <person name="Pawlowska T.E."/>
        </authorList>
    </citation>
    <scope>NUCLEOTIDE SEQUENCE [LARGE SCALE GENOMIC DNA]</scope>
    <source>
        <strain evidence="5 6">ATCC 11559</strain>
    </source>
</reference>
<dbReference type="OMA" id="FTCWDLG"/>
<accession>A0A1X0SDI8</accession>
<name>A0A1X0SDI8_RHIZD</name>
<gene>
    <name evidence="5" type="ORF">BCV71DRAFT_172243</name>
</gene>
<dbReference type="PROSITE" id="PS51417">
    <property type="entry name" value="ARF"/>
    <property type="match status" value="1"/>
</dbReference>
<organism evidence="5 6">
    <name type="scientific">Rhizopus microsporus</name>
    <dbReference type="NCBI Taxonomy" id="58291"/>
    <lineage>
        <taxon>Eukaryota</taxon>
        <taxon>Fungi</taxon>
        <taxon>Fungi incertae sedis</taxon>
        <taxon>Mucoromycota</taxon>
        <taxon>Mucoromycotina</taxon>
        <taxon>Mucoromycetes</taxon>
        <taxon>Mucorales</taxon>
        <taxon>Mucorineae</taxon>
        <taxon>Rhizopodaceae</taxon>
        <taxon>Rhizopus</taxon>
    </lineage>
</organism>
<dbReference type="PANTHER" id="PTHR11711">
    <property type="entry name" value="ADP RIBOSYLATION FACTOR-RELATED"/>
    <property type="match status" value="1"/>
</dbReference>